<reference evidence="10" key="5">
    <citation type="submission" date="2025-09" db="UniProtKB">
        <authorList>
            <consortium name="Ensembl"/>
        </authorList>
    </citation>
    <scope>IDENTIFICATION</scope>
</reference>
<reference evidence="11" key="3">
    <citation type="journal article" date="2014" name="Nature">
        <title>Elephant shark genome provides unique insights into gnathostome evolution.</title>
        <authorList>
            <consortium name="International Elephant Shark Genome Sequencing Consortium"/>
            <person name="Venkatesh B."/>
            <person name="Lee A.P."/>
            <person name="Ravi V."/>
            <person name="Maurya A.K."/>
            <person name="Lian M.M."/>
            <person name="Swann J.B."/>
            <person name="Ohta Y."/>
            <person name="Flajnik M.F."/>
            <person name="Sutoh Y."/>
            <person name="Kasahara M."/>
            <person name="Hoon S."/>
            <person name="Gangu V."/>
            <person name="Roy S.W."/>
            <person name="Irimia M."/>
            <person name="Korzh V."/>
            <person name="Kondrychyn I."/>
            <person name="Lim Z.W."/>
            <person name="Tay B.H."/>
            <person name="Tohari S."/>
            <person name="Kong K.W."/>
            <person name="Ho S."/>
            <person name="Lorente-Galdos B."/>
            <person name="Quilez J."/>
            <person name="Marques-Bonet T."/>
            <person name="Raney B.J."/>
            <person name="Ingham P.W."/>
            <person name="Tay A."/>
            <person name="Hillier L.W."/>
            <person name="Minx P."/>
            <person name="Boehm T."/>
            <person name="Wilson R.K."/>
            <person name="Brenner S."/>
            <person name="Warren W.C."/>
        </authorList>
    </citation>
    <scope>NUCLEOTIDE SEQUENCE [LARGE SCALE GENOMIC DNA]</scope>
</reference>
<dbReference type="Gene3D" id="3.30.70.330">
    <property type="match status" value="1"/>
</dbReference>
<dbReference type="Proteomes" id="UP000314986">
    <property type="component" value="Unassembled WGS sequence"/>
</dbReference>
<feature type="domain" description="RRM" evidence="9">
    <location>
        <begin position="5"/>
        <end position="83"/>
    </location>
</feature>
<evidence type="ECO:0000313" key="11">
    <source>
        <dbReference type="Proteomes" id="UP000314986"/>
    </source>
</evidence>
<dbReference type="InterPro" id="IPR034278">
    <property type="entry name" value="RBM3/CIRBP_RRM"/>
</dbReference>
<feature type="compositionally biased region" description="Gly residues" evidence="8">
    <location>
        <begin position="86"/>
        <end position="108"/>
    </location>
</feature>
<dbReference type="Pfam" id="PF00076">
    <property type="entry name" value="RRM_1"/>
    <property type="match status" value="1"/>
</dbReference>
<dbReference type="GeneTree" id="ENSGT00940000153524"/>
<dbReference type="InterPro" id="IPR012677">
    <property type="entry name" value="Nucleotide-bd_a/b_plait_sf"/>
</dbReference>
<evidence type="ECO:0000256" key="2">
    <source>
        <dbReference type="ARBA" id="ARBA00004642"/>
    </source>
</evidence>
<sequence length="180" mass="18609">MAFDGKLFVGGLNFNTDEQRLEEAFNKYGQITEVRVIKNRETHRSRGFGFVTFENPDDAEDAMMAMDGKSIEGRQIRVGHAEKKTGGGGGYSSSGGYSNRGGGGGYSSGGYAPSSGYGGGQPRSGYSRGGRSGSYRDDSYNRSSSGGGGGGGGYYGGGGGGGSGGYKKQGYSGYSRSNYD</sequence>
<dbReference type="STRING" id="7868.ENSCMIP00000043558"/>
<dbReference type="GO" id="GO:0003723">
    <property type="term" value="F:RNA binding"/>
    <property type="evidence" value="ECO:0007669"/>
    <property type="project" value="UniProtKB-UniRule"/>
</dbReference>
<keyword evidence="5" id="KW-0346">Stress response</keyword>
<keyword evidence="4 7" id="KW-0694">RNA-binding</keyword>
<reference evidence="10" key="4">
    <citation type="submission" date="2025-08" db="UniProtKB">
        <authorList>
            <consortium name="Ensembl"/>
        </authorList>
    </citation>
    <scope>IDENTIFICATION</scope>
</reference>
<keyword evidence="11" id="KW-1185">Reference proteome</keyword>
<dbReference type="Ensembl" id="ENSCMIT00000044181.1">
    <property type="protein sequence ID" value="ENSCMIP00000043558.1"/>
    <property type="gene ID" value="ENSCMIG00000018063.1"/>
</dbReference>
<evidence type="ECO:0000256" key="3">
    <source>
        <dbReference type="ARBA" id="ARBA00022490"/>
    </source>
</evidence>
<dbReference type="PANTHER" id="PTHR48034">
    <property type="entry name" value="TRANSFORMER-2 SEX-DETERMINING PROTEIN-RELATED"/>
    <property type="match status" value="1"/>
</dbReference>
<evidence type="ECO:0000256" key="8">
    <source>
        <dbReference type="SAM" id="MobiDB-lite"/>
    </source>
</evidence>
<comment type="subcellular location">
    <subcellularLocation>
        <location evidence="1">Cytoplasm</location>
    </subcellularLocation>
    <subcellularLocation>
        <location evidence="2">Nucleus</location>
        <location evidence="2">Nucleoplasm</location>
    </subcellularLocation>
</comment>
<evidence type="ECO:0000256" key="7">
    <source>
        <dbReference type="PROSITE-ProRule" id="PRU00176"/>
    </source>
</evidence>
<accession>A0A4W3JZA6</accession>
<dbReference type="AlphaFoldDB" id="A0A4W3JZA6"/>
<proteinExistence type="predicted"/>
<evidence type="ECO:0000259" key="9">
    <source>
        <dbReference type="PROSITE" id="PS50102"/>
    </source>
</evidence>
<feature type="compositionally biased region" description="Basic and acidic residues" evidence="8">
    <location>
        <begin position="72"/>
        <end position="85"/>
    </location>
</feature>
<keyword evidence="6" id="KW-0539">Nucleus</keyword>
<keyword evidence="3" id="KW-0963">Cytoplasm</keyword>
<feature type="compositionally biased region" description="Gly residues" evidence="8">
    <location>
        <begin position="145"/>
        <end position="159"/>
    </location>
</feature>
<evidence type="ECO:0000256" key="4">
    <source>
        <dbReference type="ARBA" id="ARBA00022884"/>
    </source>
</evidence>
<feature type="region of interest" description="Disordered" evidence="8">
    <location>
        <begin position="72"/>
        <end position="159"/>
    </location>
</feature>
<dbReference type="SMART" id="SM00361">
    <property type="entry name" value="RRM_1"/>
    <property type="match status" value="1"/>
</dbReference>
<dbReference type="PROSITE" id="PS50102">
    <property type="entry name" value="RRM"/>
    <property type="match status" value="1"/>
</dbReference>
<evidence type="ECO:0000256" key="6">
    <source>
        <dbReference type="ARBA" id="ARBA00023242"/>
    </source>
</evidence>
<dbReference type="InParanoid" id="A0A4W3JZA6"/>
<dbReference type="OMA" id="VEYDHIS"/>
<evidence type="ECO:0000256" key="5">
    <source>
        <dbReference type="ARBA" id="ARBA00023016"/>
    </source>
</evidence>
<dbReference type="SUPFAM" id="SSF54928">
    <property type="entry name" value="RNA-binding domain, RBD"/>
    <property type="match status" value="1"/>
</dbReference>
<dbReference type="CDD" id="cd12449">
    <property type="entry name" value="RRM_CIRBP_RBM3"/>
    <property type="match status" value="1"/>
</dbReference>
<dbReference type="GO" id="GO:0005654">
    <property type="term" value="C:nucleoplasm"/>
    <property type="evidence" value="ECO:0007669"/>
    <property type="project" value="UniProtKB-SubCell"/>
</dbReference>
<name>A0A4W3JZA6_CALMI</name>
<dbReference type="InterPro" id="IPR035979">
    <property type="entry name" value="RBD_domain_sf"/>
</dbReference>
<dbReference type="InterPro" id="IPR050441">
    <property type="entry name" value="RBM"/>
</dbReference>
<organism evidence="10 11">
    <name type="scientific">Callorhinchus milii</name>
    <name type="common">Ghost shark</name>
    <dbReference type="NCBI Taxonomy" id="7868"/>
    <lineage>
        <taxon>Eukaryota</taxon>
        <taxon>Metazoa</taxon>
        <taxon>Chordata</taxon>
        <taxon>Craniata</taxon>
        <taxon>Vertebrata</taxon>
        <taxon>Chondrichthyes</taxon>
        <taxon>Holocephali</taxon>
        <taxon>Chimaeriformes</taxon>
        <taxon>Callorhinchidae</taxon>
        <taxon>Callorhinchus</taxon>
    </lineage>
</organism>
<evidence type="ECO:0000256" key="1">
    <source>
        <dbReference type="ARBA" id="ARBA00004496"/>
    </source>
</evidence>
<evidence type="ECO:0000313" key="10">
    <source>
        <dbReference type="Ensembl" id="ENSCMIP00000043558.1"/>
    </source>
</evidence>
<reference evidence="11" key="2">
    <citation type="journal article" date="2007" name="PLoS Biol.">
        <title>Survey sequencing and comparative analysis of the elephant shark (Callorhinchus milii) genome.</title>
        <authorList>
            <person name="Venkatesh B."/>
            <person name="Kirkness E.F."/>
            <person name="Loh Y.H."/>
            <person name="Halpern A.L."/>
            <person name="Lee A.P."/>
            <person name="Johnson J."/>
            <person name="Dandona N."/>
            <person name="Viswanathan L.D."/>
            <person name="Tay A."/>
            <person name="Venter J.C."/>
            <person name="Strausberg R.L."/>
            <person name="Brenner S."/>
        </authorList>
    </citation>
    <scope>NUCLEOTIDE SEQUENCE [LARGE SCALE GENOMIC DNA]</scope>
</reference>
<protein>
    <recommendedName>
        <fullName evidence="9">RRM domain-containing protein</fullName>
    </recommendedName>
</protein>
<dbReference type="InterPro" id="IPR000504">
    <property type="entry name" value="RRM_dom"/>
</dbReference>
<dbReference type="GO" id="GO:0005737">
    <property type="term" value="C:cytoplasm"/>
    <property type="evidence" value="ECO:0007669"/>
    <property type="project" value="UniProtKB-SubCell"/>
</dbReference>
<dbReference type="SMART" id="SM00360">
    <property type="entry name" value="RRM"/>
    <property type="match status" value="1"/>
</dbReference>
<dbReference type="InterPro" id="IPR003954">
    <property type="entry name" value="RRM_euk-type"/>
</dbReference>
<feature type="compositionally biased region" description="Gly residues" evidence="8">
    <location>
        <begin position="116"/>
        <end position="132"/>
    </location>
</feature>
<reference evidence="11" key="1">
    <citation type="journal article" date="2006" name="Science">
        <title>Ancient noncoding elements conserved in the human genome.</title>
        <authorList>
            <person name="Venkatesh B."/>
            <person name="Kirkness E.F."/>
            <person name="Loh Y.H."/>
            <person name="Halpern A.L."/>
            <person name="Lee A.P."/>
            <person name="Johnson J."/>
            <person name="Dandona N."/>
            <person name="Viswanathan L.D."/>
            <person name="Tay A."/>
            <person name="Venter J.C."/>
            <person name="Strausberg R.L."/>
            <person name="Brenner S."/>
        </authorList>
    </citation>
    <scope>NUCLEOTIDE SEQUENCE [LARGE SCALE GENOMIC DNA]</scope>
</reference>